<name>A0A1X7LS79_9BACL</name>
<protein>
    <submittedName>
        <fullName evidence="2">DNA-binding transcriptional regulator, XRE-family HTH domain</fullName>
    </submittedName>
</protein>
<dbReference type="EMBL" id="FXAZ01000007">
    <property type="protein sequence ID" value="SMG56510.1"/>
    <property type="molecule type" value="Genomic_DNA"/>
</dbReference>
<dbReference type="SMART" id="SM00530">
    <property type="entry name" value="HTH_XRE"/>
    <property type="match status" value="1"/>
</dbReference>
<sequence length="84" mass="9639">MKIKLKNLIEFNSLLLKNGFNKTQLGTELNISKPYSTQIANGTRHPSPRTAKKICKVLQVEFDDIFEIVPSEKKQEGEHKKTVR</sequence>
<dbReference type="CDD" id="cd00093">
    <property type="entry name" value="HTH_XRE"/>
    <property type="match status" value="1"/>
</dbReference>
<evidence type="ECO:0000259" key="1">
    <source>
        <dbReference type="PROSITE" id="PS50943"/>
    </source>
</evidence>
<keyword evidence="3" id="KW-1185">Reference proteome</keyword>
<dbReference type="Proteomes" id="UP000193834">
    <property type="component" value="Unassembled WGS sequence"/>
</dbReference>
<dbReference type="InterPro" id="IPR010982">
    <property type="entry name" value="Lambda_DNA-bd_dom_sf"/>
</dbReference>
<evidence type="ECO:0000313" key="2">
    <source>
        <dbReference type="EMBL" id="SMG56510.1"/>
    </source>
</evidence>
<keyword evidence="2" id="KW-0238">DNA-binding</keyword>
<accession>A0A1X7LS79</accession>
<proteinExistence type="predicted"/>
<dbReference type="AlphaFoldDB" id="A0A1X7LS79"/>
<dbReference type="Gene3D" id="1.10.260.40">
    <property type="entry name" value="lambda repressor-like DNA-binding domains"/>
    <property type="match status" value="1"/>
</dbReference>
<reference evidence="2 3" key="1">
    <citation type="submission" date="2017-04" db="EMBL/GenBank/DDBJ databases">
        <authorList>
            <person name="Afonso C.L."/>
            <person name="Miller P.J."/>
            <person name="Scott M.A."/>
            <person name="Spackman E."/>
            <person name="Goraichik I."/>
            <person name="Dimitrov K.M."/>
            <person name="Suarez D.L."/>
            <person name="Swayne D.E."/>
        </authorList>
    </citation>
    <scope>NUCLEOTIDE SEQUENCE [LARGE SCALE GENOMIC DNA]</scope>
    <source>
        <strain evidence="2 3">11</strain>
    </source>
</reference>
<gene>
    <name evidence="2" type="ORF">SAMN06295960_4152</name>
</gene>
<dbReference type="Pfam" id="PF01381">
    <property type="entry name" value="HTH_3"/>
    <property type="match status" value="1"/>
</dbReference>
<dbReference type="InterPro" id="IPR001387">
    <property type="entry name" value="Cro/C1-type_HTH"/>
</dbReference>
<dbReference type="OrthoDB" id="2306294at2"/>
<feature type="domain" description="HTH cro/C1-type" evidence="1">
    <location>
        <begin position="14"/>
        <end position="65"/>
    </location>
</feature>
<dbReference type="GO" id="GO:0003677">
    <property type="term" value="F:DNA binding"/>
    <property type="evidence" value="ECO:0007669"/>
    <property type="project" value="UniProtKB-KW"/>
</dbReference>
<dbReference type="PROSITE" id="PS50943">
    <property type="entry name" value="HTH_CROC1"/>
    <property type="match status" value="1"/>
</dbReference>
<organism evidence="2 3">
    <name type="scientific">Paenibacillus aquistagni</name>
    <dbReference type="NCBI Taxonomy" id="1852522"/>
    <lineage>
        <taxon>Bacteria</taxon>
        <taxon>Bacillati</taxon>
        <taxon>Bacillota</taxon>
        <taxon>Bacilli</taxon>
        <taxon>Bacillales</taxon>
        <taxon>Paenibacillaceae</taxon>
        <taxon>Paenibacillus</taxon>
    </lineage>
</organism>
<dbReference type="SUPFAM" id="SSF47413">
    <property type="entry name" value="lambda repressor-like DNA-binding domains"/>
    <property type="match status" value="1"/>
</dbReference>
<dbReference type="STRING" id="1852522.SAMN06295960_4152"/>
<dbReference type="RefSeq" id="WP_085497581.1">
    <property type="nucleotide sequence ID" value="NZ_FXAZ01000007.1"/>
</dbReference>
<evidence type="ECO:0000313" key="3">
    <source>
        <dbReference type="Proteomes" id="UP000193834"/>
    </source>
</evidence>